<dbReference type="SUPFAM" id="SSF52743">
    <property type="entry name" value="Subtilisin-like"/>
    <property type="match status" value="1"/>
</dbReference>
<keyword evidence="6 7" id="KW-0720">Serine protease</keyword>
<dbReference type="PRINTS" id="PR00723">
    <property type="entry name" value="SUBTILISIN"/>
</dbReference>
<keyword evidence="9" id="KW-0732">Signal</keyword>
<evidence type="ECO:0000256" key="5">
    <source>
        <dbReference type="ARBA" id="ARBA00022801"/>
    </source>
</evidence>
<dbReference type="PROSITE" id="PS00137">
    <property type="entry name" value="SUBTILASE_HIS"/>
    <property type="match status" value="1"/>
</dbReference>
<keyword evidence="3" id="KW-0964">Secreted</keyword>
<sequence length="412" mass="43853">MKKLISLSLLFFLLGRVGASSVQAQNSDRVSGQILVKFKQGTSKEESFRQVRAQKAQVLDKLEVLDVLVLRVPKILEGKVISTLARNPLVEYAEPDYQVEAFFLPNDTYFSQRQWGFENTGQIINGVLGVIDADIDVPDAWDIIPGGVKVAVLDTGISQNHQELSSKVVNAKDFTGSGSGYEDVYGHGTHVAGIVAALTDNNMGVAGGCPGCELMNGKVLNDRGSGAYSWVANGIVWASDNGAKVINLSLGGSQKSLTLERAVNYAWNKGSVLVAAAGNSNNPSKTYPAAYTNVIAVAATNNQDTKAYFSSYGSKWVDVAAPGEYIFSTWNDNSSPYNPQPECDLTGCYKYASGTSMSTPMVSGVVGLVWASPYGVSNSSVRGRIESTSDKIVGTGVYWSGGRVNAAKAVTP</sequence>
<dbReference type="InterPro" id="IPR034084">
    <property type="entry name" value="Thermitase-like_dom"/>
</dbReference>
<name>A0A1F8B7I9_9BACT</name>
<dbReference type="STRING" id="1802517.A2892_02870"/>
<dbReference type="GO" id="GO:0005576">
    <property type="term" value="C:extracellular region"/>
    <property type="evidence" value="ECO:0007669"/>
    <property type="project" value="UniProtKB-SubCell"/>
</dbReference>
<dbReference type="AlphaFoldDB" id="A0A1F8B7I9"/>
<feature type="active site" description="Charge relay system" evidence="7">
    <location>
        <position position="154"/>
    </location>
</feature>
<dbReference type="InterPro" id="IPR022398">
    <property type="entry name" value="Peptidase_S8_His-AS"/>
</dbReference>
<protein>
    <submittedName>
        <fullName evidence="12">Uncharacterized protein</fullName>
    </submittedName>
</protein>
<dbReference type="GO" id="GO:0004252">
    <property type="term" value="F:serine-type endopeptidase activity"/>
    <property type="evidence" value="ECO:0007669"/>
    <property type="project" value="UniProtKB-UniRule"/>
</dbReference>
<dbReference type="InterPro" id="IPR023827">
    <property type="entry name" value="Peptidase_S8_Asp-AS"/>
</dbReference>
<evidence type="ECO:0000256" key="1">
    <source>
        <dbReference type="ARBA" id="ARBA00004613"/>
    </source>
</evidence>
<evidence type="ECO:0000256" key="8">
    <source>
        <dbReference type="RuleBase" id="RU003355"/>
    </source>
</evidence>
<dbReference type="PROSITE" id="PS00138">
    <property type="entry name" value="SUBTILASE_SER"/>
    <property type="match status" value="1"/>
</dbReference>
<dbReference type="Proteomes" id="UP000176404">
    <property type="component" value="Unassembled WGS sequence"/>
</dbReference>
<feature type="domain" description="Fervidolysin-like N-terminal prodomain" evidence="11">
    <location>
        <begin position="21"/>
        <end position="95"/>
    </location>
</feature>
<dbReference type="Pfam" id="PF22148">
    <property type="entry name" value="Fervidolysin_NPro-like"/>
    <property type="match status" value="1"/>
</dbReference>
<dbReference type="PROSITE" id="PS00136">
    <property type="entry name" value="SUBTILASE_ASP"/>
    <property type="match status" value="1"/>
</dbReference>
<evidence type="ECO:0000256" key="9">
    <source>
        <dbReference type="SAM" id="SignalP"/>
    </source>
</evidence>
<feature type="active site" description="Charge relay system" evidence="7">
    <location>
        <position position="356"/>
    </location>
</feature>
<evidence type="ECO:0000313" key="13">
    <source>
        <dbReference type="Proteomes" id="UP000176404"/>
    </source>
</evidence>
<evidence type="ECO:0000256" key="3">
    <source>
        <dbReference type="ARBA" id="ARBA00022525"/>
    </source>
</evidence>
<evidence type="ECO:0000256" key="2">
    <source>
        <dbReference type="ARBA" id="ARBA00011073"/>
    </source>
</evidence>
<evidence type="ECO:0000259" key="11">
    <source>
        <dbReference type="Pfam" id="PF22148"/>
    </source>
</evidence>
<reference evidence="12 13" key="1">
    <citation type="journal article" date="2016" name="Nat. Commun.">
        <title>Thousands of microbial genomes shed light on interconnected biogeochemical processes in an aquifer system.</title>
        <authorList>
            <person name="Anantharaman K."/>
            <person name="Brown C.T."/>
            <person name="Hug L.A."/>
            <person name="Sharon I."/>
            <person name="Castelle C.J."/>
            <person name="Probst A.J."/>
            <person name="Thomas B.C."/>
            <person name="Singh A."/>
            <person name="Wilkins M.J."/>
            <person name="Karaoz U."/>
            <person name="Brodie E.L."/>
            <person name="Williams K.H."/>
            <person name="Hubbard S.S."/>
            <person name="Banfield J.F."/>
        </authorList>
    </citation>
    <scope>NUCLEOTIDE SEQUENCE [LARGE SCALE GENOMIC DNA]</scope>
</reference>
<feature type="signal peptide" evidence="9">
    <location>
        <begin position="1"/>
        <end position="24"/>
    </location>
</feature>
<evidence type="ECO:0000256" key="4">
    <source>
        <dbReference type="ARBA" id="ARBA00022670"/>
    </source>
</evidence>
<feature type="chain" id="PRO_5009534991" evidence="9">
    <location>
        <begin position="25"/>
        <end position="412"/>
    </location>
</feature>
<dbReference type="PANTHER" id="PTHR43806:SF11">
    <property type="entry name" value="CEREVISIN-RELATED"/>
    <property type="match status" value="1"/>
</dbReference>
<accession>A0A1F8B7I9</accession>
<dbReference type="InterPro" id="IPR015500">
    <property type="entry name" value="Peptidase_S8_subtilisin-rel"/>
</dbReference>
<evidence type="ECO:0000256" key="6">
    <source>
        <dbReference type="ARBA" id="ARBA00022825"/>
    </source>
</evidence>
<evidence type="ECO:0000313" key="12">
    <source>
        <dbReference type="EMBL" id="OGM59900.1"/>
    </source>
</evidence>
<feature type="domain" description="Peptidase S8/S53" evidence="10">
    <location>
        <begin position="147"/>
        <end position="391"/>
    </location>
</feature>
<dbReference type="InterPro" id="IPR000209">
    <property type="entry name" value="Peptidase_S8/S53_dom"/>
</dbReference>
<dbReference type="GO" id="GO:0006508">
    <property type="term" value="P:proteolysis"/>
    <property type="evidence" value="ECO:0007669"/>
    <property type="project" value="UniProtKB-KW"/>
</dbReference>
<organism evidence="12 13">
    <name type="scientific">Candidatus Woesebacteria bacterium RIFCSPLOWO2_01_FULL_39_10b</name>
    <dbReference type="NCBI Taxonomy" id="1802517"/>
    <lineage>
        <taxon>Bacteria</taxon>
        <taxon>Candidatus Woeseibacteriota</taxon>
    </lineage>
</organism>
<dbReference type="CDD" id="cd07484">
    <property type="entry name" value="Peptidases_S8_Thermitase_like"/>
    <property type="match status" value="1"/>
</dbReference>
<gene>
    <name evidence="12" type="ORF">A2892_02870</name>
</gene>
<dbReference type="InterPro" id="IPR050131">
    <property type="entry name" value="Peptidase_S8_subtilisin-like"/>
</dbReference>
<dbReference type="InterPro" id="IPR036852">
    <property type="entry name" value="Peptidase_S8/S53_dom_sf"/>
</dbReference>
<evidence type="ECO:0000256" key="7">
    <source>
        <dbReference type="PROSITE-ProRule" id="PRU01240"/>
    </source>
</evidence>
<evidence type="ECO:0000259" key="10">
    <source>
        <dbReference type="Pfam" id="PF00082"/>
    </source>
</evidence>
<comment type="similarity">
    <text evidence="2 7 8">Belongs to the peptidase S8 family.</text>
</comment>
<dbReference type="Pfam" id="PF00082">
    <property type="entry name" value="Peptidase_S8"/>
    <property type="match status" value="1"/>
</dbReference>
<proteinExistence type="inferred from homology"/>
<keyword evidence="5 7" id="KW-0378">Hydrolase</keyword>
<dbReference type="InterPro" id="IPR054399">
    <property type="entry name" value="Fervidolysin-like_N_prodom"/>
</dbReference>
<dbReference type="InterPro" id="IPR023828">
    <property type="entry name" value="Peptidase_S8_Ser-AS"/>
</dbReference>
<comment type="subcellular location">
    <subcellularLocation>
        <location evidence="1">Secreted</location>
    </subcellularLocation>
</comment>
<dbReference type="EMBL" id="MGHD01000012">
    <property type="protein sequence ID" value="OGM59900.1"/>
    <property type="molecule type" value="Genomic_DNA"/>
</dbReference>
<keyword evidence="4 7" id="KW-0645">Protease</keyword>
<dbReference type="PROSITE" id="PS51892">
    <property type="entry name" value="SUBTILASE"/>
    <property type="match status" value="1"/>
</dbReference>
<feature type="active site" description="Charge relay system" evidence="7">
    <location>
        <position position="187"/>
    </location>
</feature>
<dbReference type="InterPro" id="IPR037045">
    <property type="entry name" value="S8pro/Inhibitor_I9_sf"/>
</dbReference>
<dbReference type="Gene3D" id="3.40.50.200">
    <property type="entry name" value="Peptidase S8/S53 domain"/>
    <property type="match status" value="1"/>
</dbReference>
<dbReference type="Gene3D" id="3.30.70.80">
    <property type="entry name" value="Peptidase S8 propeptide/proteinase inhibitor I9"/>
    <property type="match status" value="1"/>
</dbReference>
<comment type="caution">
    <text evidence="12">The sequence shown here is derived from an EMBL/GenBank/DDBJ whole genome shotgun (WGS) entry which is preliminary data.</text>
</comment>
<dbReference type="PANTHER" id="PTHR43806">
    <property type="entry name" value="PEPTIDASE S8"/>
    <property type="match status" value="1"/>
</dbReference>